<dbReference type="FunFam" id="1.10.472.80:FF:000041">
    <property type="entry name" value="TBC domain containing protein"/>
    <property type="match status" value="1"/>
</dbReference>
<feature type="compositionally biased region" description="Basic and acidic residues" evidence="1">
    <location>
        <begin position="57"/>
        <end position="67"/>
    </location>
</feature>
<dbReference type="AlphaFoldDB" id="A0A6N2BVG0"/>
<feature type="domain" description="Rab-GAP TBC" evidence="2">
    <location>
        <begin position="158"/>
        <end position="385"/>
    </location>
</feature>
<protein>
    <recommendedName>
        <fullName evidence="2">Rab-GAP TBC domain-containing protein</fullName>
    </recommendedName>
</protein>
<dbReference type="Gene3D" id="1.10.472.80">
    <property type="entry name" value="Ypt/Rab-GAP domain of gyp1p, domain 3"/>
    <property type="match status" value="1"/>
</dbReference>
<proteinExistence type="predicted"/>
<dbReference type="Pfam" id="PF00566">
    <property type="entry name" value="RabGAP-TBC"/>
    <property type="match status" value="1"/>
</dbReference>
<dbReference type="SMART" id="SM00164">
    <property type="entry name" value="TBC"/>
    <property type="match status" value="1"/>
</dbReference>
<feature type="compositionally biased region" description="Low complexity" evidence="1">
    <location>
        <begin position="94"/>
        <end position="114"/>
    </location>
</feature>
<accession>A0A6N2BVG0</accession>
<dbReference type="InterPro" id="IPR035969">
    <property type="entry name" value="Rab-GAP_TBC_sf"/>
</dbReference>
<feature type="region of interest" description="Disordered" evidence="1">
    <location>
        <begin position="94"/>
        <end position="127"/>
    </location>
</feature>
<dbReference type="PROSITE" id="PS50086">
    <property type="entry name" value="TBC_RABGAP"/>
    <property type="match status" value="1"/>
</dbReference>
<gene>
    <name evidence="3" type="ORF">EJD97_004018</name>
</gene>
<evidence type="ECO:0000313" key="3">
    <source>
        <dbReference type="EMBL" id="TMW98447.1"/>
    </source>
</evidence>
<organism evidence="3">
    <name type="scientific">Solanum chilense</name>
    <name type="common">Tomato</name>
    <name type="synonym">Lycopersicon chilense</name>
    <dbReference type="NCBI Taxonomy" id="4083"/>
    <lineage>
        <taxon>Eukaryota</taxon>
        <taxon>Viridiplantae</taxon>
        <taxon>Streptophyta</taxon>
        <taxon>Embryophyta</taxon>
        <taxon>Tracheophyta</taxon>
        <taxon>Spermatophyta</taxon>
        <taxon>Magnoliopsida</taxon>
        <taxon>eudicotyledons</taxon>
        <taxon>Gunneridae</taxon>
        <taxon>Pentapetalae</taxon>
        <taxon>asterids</taxon>
        <taxon>lamiids</taxon>
        <taxon>Solanales</taxon>
        <taxon>Solanaceae</taxon>
        <taxon>Solanoideae</taxon>
        <taxon>Solaneae</taxon>
        <taxon>Solanum</taxon>
        <taxon>Solanum subgen. Lycopersicon</taxon>
    </lineage>
</organism>
<evidence type="ECO:0000259" key="2">
    <source>
        <dbReference type="PROSITE" id="PS50086"/>
    </source>
</evidence>
<dbReference type="InterPro" id="IPR000195">
    <property type="entry name" value="Rab-GAP-TBC_dom"/>
</dbReference>
<name>A0A6N2BVG0_SOLCI</name>
<dbReference type="PANTHER" id="PTHR22957">
    <property type="entry name" value="TBC1 DOMAIN FAMILY MEMBER GTPASE-ACTIVATING PROTEIN"/>
    <property type="match status" value="1"/>
</dbReference>
<dbReference type="PANTHER" id="PTHR22957:SF26">
    <property type="entry name" value="LD44506P"/>
    <property type="match status" value="1"/>
</dbReference>
<dbReference type="SUPFAM" id="SSF47923">
    <property type="entry name" value="Ypt/Rab-GAP domain of gyp1p"/>
    <property type="match status" value="2"/>
</dbReference>
<evidence type="ECO:0000256" key="1">
    <source>
        <dbReference type="SAM" id="MobiDB-lite"/>
    </source>
</evidence>
<dbReference type="Gene3D" id="1.10.8.270">
    <property type="entry name" value="putative rabgap domain of human tbc1 domain family member 14 like domains"/>
    <property type="match status" value="1"/>
</dbReference>
<dbReference type="GO" id="GO:0005096">
    <property type="term" value="F:GTPase activator activity"/>
    <property type="evidence" value="ECO:0007669"/>
    <property type="project" value="TreeGrafter"/>
</dbReference>
<feature type="region of interest" description="Disordered" evidence="1">
    <location>
        <begin position="42"/>
        <end position="72"/>
    </location>
</feature>
<sequence length="455" mass="52314">MVTMRSDREEDRNATVDSRFNQTLRNVQGLLKGRSFPGKVLITRRSDPLDNSTMRSPDNHGSLRDSETGPSQLADGSFEVRAVLISNDELQSRSNLNVSSSASQTKSSMSNSEHTSSEVQKPSIGSRATDSARLMKFTKELSATTVILEKLRELSWNGIPSYLRPNIWRLLLGYAPPNSDRREGVLRRKRLDYLDCVAQYYDIQDIERTDEEINMLRQIAVDCPRTVPDVSFFQQAQVQKSLERILYIWAIRHPASGYVQGINDLATPFLVVFLSEHVEGSIDNWMMSDLPSEKISGIEADCYWCLSKLLDGMQDHYTFAQPGIQRLVFKLKELVRRIDEPVSTHMEEQGLEFLQFAFRWFNCLLIREIPFHLVTRLWDTYLAEGDALPDFLVYIAASFLLTWSDNLLKLDFQEMVMFLQHLPTHNWSHSELEMVLSRAYMWHAMFNSSPSHLAS</sequence>
<dbReference type="EMBL" id="RXGB01001557">
    <property type="protein sequence ID" value="TMW98447.1"/>
    <property type="molecule type" value="Genomic_DNA"/>
</dbReference>
<comment type="caution">
    <text evidence="3">The sequence shown here is derived from an EMBL/GenBank/DDBJ whole genome shotgun (WGS) entry which is preliminary data.</text>
</comment>
<dbReference type="FunFam" id="1.10.8.270:FF:000028">
    <property type="entry name" value="TBC domain containing protein"/>
    <property type="match status" value="1"/>
</dbReference>
<dbReference type="FunFam" id="1.10.10.750:FF:000007">
    <property type="entry name" value="TBC1 domain family member"/>
    <property type="match status" value="1"/>
</dbReference>
<dbReference type="Gene3D" id="1.10.10.750">
    <property type="entry name" value="Ypt/Rab-GAP domain of gyp1p, domain 1"/>
    <property type="match status" value="1"/>
</dbReference>
<reference evidence="3" key="1">
    <citation type="submission" date="2019-05" db="EMBL/GenBank/DDBJ databases">
        <title>The de novo reference genome and transcriptome assemblies of the wild tomato species Solanum chilense.</title>
        <authorList>
            <person name="Stam R."/>
            <person name="Nosenko T."/>
            <person name="Hoerger A.C."/>
            <person name="Stephan W."/>
            <person name="Seidel M.A."/>
            <person name="Kuhn J.M.M."/>
            <person name="Haberer G."/>
            <person name="Tellier A."/>
        </authorList>
    </citation>
    <scope>NUCLEOTIDE SEQUENCE</scope>
    <source>
        <tissue evidence="3">Mature leaves</tissue>
    </source>
</reference>